<evidence type="ECO:0000313" key="5">
    <source>
        <dbReference type="Proteomes" id="UP000318394"/>
    </source>
</evidence>
<dbReference type="EMBL" id="VAJI01000044">
    <property type="protein sequence ID" value="TRB34726.1"/>
    <property type="molecule type" value="Genomic_DNA"/>
</dbReference>
<evidence type="ECO:0000256" key="1">
    <source>
        <dbReference type="SAM" id="Phobius"/>
    </source>
</evidence>
<gene>
    <name evidence="3" type="ORF">FEA53_10610</name>
    <name evidence="2" type="ORF">FEB89_12630</name>
</gene>
<dbReference type="Proteomes" id="UP000315164">
    <property type="component" value="Unassembled WGS sequence"/>
</dbReference>
<organism evidence="3 4">
    <name type="scientific">Mannheimia haemolytica</name>
    <name type="common">Pasteurella haemolytica</name>
    <dbReference type="NCBI Taxonomy" id="75985"/>
    <lineage>
        <taxon>Bacteria</taxon>
        <taxon>Pseudomonadati</taxon>
        <taxon>Pseudomonadota</taxon>
        <taxon>Gammaproteobacteria</taxon>
        <taxon>Pasteurellales</taxon>
        <taxon>Pasteurellaceae</taxon>
        <taxon>Mannheimia</taxon>
    </lineage>
</organism>
<dbReference type="AlphaFoldDB" id="A0A547ED41"/>
<keyword evidence="5" id="KW-1185">Reference proteome</keyword>
<feature type="transmembrane region" description="Helical" evidence="1">
    <location>
        <begin position="20"/>
        <end position="42"/>
    </location>
</feature>
<name>A0A547ED41_MANHA</name>
<evidence type="ECO:0000313" key="2">
    <source>
        <dbReference type="EMBL" id="TRB34726.1"/>
    </source>
</evidence>
<evidence type="ECO:0000313" key="4">
    <source>
        <dbReference type="Proteomes" id="UP000315164"/>
    </source>
</evidence>
<comment type="caution">
    <text evidence="3">The sequence shown here is derived from an EMBL/GenBank/DDBJ whole genome shotgun (WGS) entry which is preliminary data.</text>
</comment>
<proteinExistence type="predicted"/>
<dbReference type="KEGG" id="mhay:VK67_07495"/>
<keyword evidence="1" id="KW-0812">Transmembrane</keyword>
<protein>
    <submittedName>
        <fullName evidence="3">Uncharacterized protein</fullName>
    </submittedName>
</protein>
<dbReference type="Proteomes" id="UP000318394">
    <property type="component" value="Unassembled WGS sequence"/>
</dbReference>
<sequence>MRKICKEIKAGLTISEGVRFFLKSLGIGLFLALFFYFLPYLAEFIIAVKKQLAKKSAYFQ</sequence>
<accession>A0A547ED41</accession>
<evidence type="ECO:0000313" key="3">
    <source>
        <dbReference type="EMBL" id="TRB73351.1"/>
    </source>
</evidence>
<reference evidence="4 5" key="1">
    <citation type="journal article" date="2019" name="Vet. Microbiol.">
        <title>Genetic characterization of susceptible and multi-drug resistant Mannheimia haemolytica isolated from high-risk stocker calves prior to and after antimicrobial metaphylaxis.</title>
        <authorList>
            <person name="Snyder E.R."/>
            <person name="Alvarez-Narvaez S."/>
            <person name="Credille B.C."/>
        </authorList>
    </citation>
    <scope>NUCLEOTIDE SEQUENCE [LARGE SCALE GENOMIC DNA]</scope>
    <source>
        <strain evidence="3 4">UGA-R5-128-1</strain>
        <strain evidence="2 5">UGA-R7-163-1</strain>
    </source>
</reference>
<keyword evidence="1" id="KW-0472">Membrane</keyword>
<keyword evidence="1" id="KW-1133">Transmembrane helix</keyword>
<dbReference type="KEGG" id="mhaq:WC39_07495"/>
<dbReference type="EMBL" id="VAJB01000026">
    <property type="protein sequence ID" value="TRB73351.1"/>
    <property type="molecule type" value="Genomic_DNA"/>
</dbReference>